<dbReference type="GO" id="GO:0016616">
    <property type="term" value="F:oxidoreductase activity, acting on the CH-OH group of donors, NAD or NADP as acceptor"/>
    <property type="evidence" value="ECO:0007669"/>
    <property type="project" value="InterPro"/>
</dbReference>
<evidence type="ECO:0000259" key="6">
    <source>
        <dbReference type="Pfam" id="PF02826"/>
    </source>
</evidence>
<sequence length="336" mass="37882">MLNILVDMPVDREKLKQLQDVPGVRVQTVPPREKPEPIPKELAKDTNVLFCTFPPTNMEDCEALRMIQISTVGYNQVVNIGLAERGVRVCNAQGVFDVPIAEWNLAMMFQLARDMRGMLRNQEQKIWDRSARYQTEIRGFKVGIWGYGGIGRETARLAKTMGMNVRVLVRDHVKERGHTYCVPGTGDPLGTLPDQVFTSGQEAAFLRDLDVLVVAVPLTKHTEGMIGEEELRALPQTAFVLNPSRGPIIREDALLRALREGWIAGAALDTHYHYPMPPDHPLWDFPNVIMTPHISGSSQSTHFMERIWSIFLENVRRLVQGEPLLNELSPSQLDGQ</sequence>
<dbReference type="InterPro" id="IPR006140">
    <property type="entry name" value="D-isomer_DH_NAD-bd"/>
</dbReference>
<evidence type="ECO:0000256" key="2">
    <source>
        <dbReference type="ARBA" id="ARBA00023002"/>
    </source>
</evidence>
<dbReference type="InterPro" id="IPR006139">
    <property type="entry name" value="D-isomer_2_OHA_DH_cat_dom"/>
</dbReference>
<comment type="similarity">
    <text evidence="1 4">Belongs to the D-isomer specific 2-hydroxyacid dehydrogenase family.</text>
</comment>
<dbReference type="Pfam" id="PF02826">
    <property type="entry name" value="2-Hacid_dh_C"/>
    <property type="match status" value="1"/>
</dbReference>
<dbReference type="PANTHER" id="PTHR43333:SF1">
    <property type="entry name" value="D-ISOMER SPECIFIC 2-HYDROXYACID DEHYDROGENASE NAD-BINDING DOMAIN-CONTAINING PROTEIN"/>
    <property type="match status" value="1"/>
</dbReference>
<protein>
    <submittedName>
        <fullName evidence="7">D-2-hydroxyacid dehydrogenase</fullName>
    </submittedName>
</protein>
<evidence type="ECO:0000256" key="4">
    <source>
        <dbReference type="RuleBase" id="RU003719"/>
    </source>
</evidence>
<dbReference type="Pfam" id="PF00389">
    <property type="entry name" value="2-Hacid_dh"/>
    <property type="match status" value="1"/>
</dbReference>
<name>A0A927CAS5_9BACL</name>
<dbReference type="PANTHER" id="PTHR43333">
    <property type="entry name" value="2-HACID_DH_C DOMAIN-CONTAINING PROTEIN"/>
    <property type="match status" value="1"/>
</dbReference>
<evidence type="ECO:0000256" key="3">
    <source>
        <dbReference type="ARBA" id="ARBA00023027"/>
    </source>
</evidence>
<evidence type="ECO:0000313" key="7">
    <source>
        <dbReference type="EMBL" id="MBD2864599.1"/>
    </source>
</evidence>
<keyword evidence="8" id="KW-1185">Reference proteome</keyword>
<dbReference type="InterPro" id="IPR036291">
    <property type="entry name" value="NAD(P)-bd_dom_sf"/>
</dbReference>
<keyword evidence="3" id="KW-0520">NAD</keyword>
<feature type="domain" description="D-isomer specific 2-hydroxyacid dehydrogenase catalytic" evidence="5">
    <location>
        <begin position="8"/>
        <end position="327"/>
    </location>
</feature>
<feature type="domain" description="D-isomer specific 2-hydroxyacid dehydrogenase NAD-binding" evidence="6">
    <location>
        <begin position="105"/>
        <end position="295"/>
    </location>
</feature>
<organism evidence="7 8">
    <name type="scientific">Paenibacillus oceani</name>
    <dbReference type="NCBI Taxonomy" id="2772510"/>
    <lineage>
        <taxon>Bacteria</taxon>
        <taxon>Bacillati</taxon>
        <taxon>Bacillota</taxon>
        <taxon>Bacilli</taxon>
        <taxon>Bacillales</taxon>
        <taxon>Paenibacillaceae</taxon>
        <taxon>Paenibacillus</taxon>
    </lineage>
</organism>
<dbReference type="EMBL" id="JACXJA010000031">
    <property type="protein sequence ID" value="MBD2864599.1"/>
    <property type="molecule type" value="Genomic_DNA"/>
</dbReference>
<dbReference type="Gene3D" id="3.40.50.720">
    <property type="entry name" value="NAD(P)-binding Rossmann-like Domain"/>
    <property type="match status" value="2"/>
</dbReference>
<dbReference type="SUPFAM" id="SSF52283">
    <property type="entry name" value="Formate/glycerate dehydrogenase catalytic domain-like"/>
    <property type="match status" value="1"/>
</dbReference>
<evidence type="ECO:0000259" key="5">
    <source>
        <dbReference type="Pfam" id="PF00389"/>
    </source>
</evidence>
<gene>
    <name evidence="7" type="ORF">IDH45_21655</name>
</gene>
<dbReference type="GO" id="GO:0051287">
    <property type="term" value="F:NAD binding"/>
    <property type="evidence" value="ECO:0007669"/>
    <property type="project" value="InterPro"/>
</dbReference>
<proteinExistence type="inferred from homology"/>
<evidence type="ECO:0000256" key="1">
    <source>
        <dbReference type="ARBA" id="ARBA00005854"/>
    </source>
</evidence>
<dbReference type="Proteomes" id="UP000639396">
    <property type="component" value="Unassembled WGS sequence"/>
</dbReference>
<dbReference type="SUPFAM" id="SSF51735">
    <property type="entry name" value="NAD(P)-binding Rossmann-fold domains"/>
    <property type="match status" value="1"/>
</dbReference>
<dbReference type="CDD" id="cd05300">
    <property type="entry name" value="2-Hacid_dh_1"/>
    <property type="match status" value="1"/>
</dbReference>
<comment type="caution">
    <text evidence="7">The sequence shown here is derived from an EMBL/GenBank/DDBJ whole genome shotgun (WGS) entry which is preliminary data.</text>
</comment>
<reference evidence="7" key="1">
    <citation type="submission" date="2020-09" db="EMBL/GenBank/DDBJ databases">
        <title>A novel bacterium of genus Paenibacillus, isolated from South China Sea.</title>
        <authorList>
            <person name="Huang H."/>
            <person name="Mo K."/>
            <person name="Hu Y."/>
        </authorList>
    </citation>
    <scope>NUCLEOTIDE SEQUENCE</scope>
    <source>
        <strain evidence="7">IB182363</strain>
    </source>
</reference>
<dbReference type="RefSeq" id="WP_190930227.1">
    <property type="nucleotide sequence ID" value="NZ_JACXJA010000031.1"/>
</dbReference>
<evidence type="ECO:0000313" key="8">
    <source>
        <dbReference type="Proteomes" id="UP000639396"/>
    </source>
</evidence>
<dbReference type="AlphaFoldDB" id="A0A927CAS5"/>
<accession>A0A927CAS5</accession>
<keyword evidence="2 4" id="KW-0560">Oxidoreductase</keyword>